<evidence type="ECO:0000313" key="5">
    <source>
        <dbReference type="Proteomes" id="UP000075885"/>
    </source>
</evidence>
<evidence type="ECO:0000313" key="4">
    <source>
        <dbReference type="EnsemblMetazoa" id="AEPI001376-PA"/>
    </source>
</evidence>
<dbReference type="Proteomes" id="UP000075885">
    <property type="component" value="Unassembled WGS sequence"/>
</dbReference>
<keyword evidence="3" id="KW-0732">Signal</keyword>
<reference evidence="4" key="2">
    <citation type="submission" date="2020-05" db="UniProtKB">
        <authorList>
            <consortium name="EnsemblMetazoa"/>
        </authorList>
    </citation>
    <scope>IDENTIFICATION</scope>
    <source>
        <strain evidence="4">Epiroticus2</strain>
    </source>
</reference>
<name>A0A182P392_9DIPT</name>
<keyword evidence="5" id="KW-1185">Reference proteome</keyword>
<evidence type="ECO:0000256" key="3">
    <source>
        <dbReference type="SAM" id="SignalP"/>
    </source>
</evidence>
<dbReference type="VEuPathDB" id="VectorBase:AEPI001376"/>
<feature type="transmembrane region" description="Helical" evidence="2">
    <location>
        <begin position="348"/>
        <end position="367"/>
    </location>
</feature>
<accession>A0A182P392</accession>
<feature type="compositionally biased region" description="Acidic residues" evidence="1">
    <location>
        <begin position="226"/>
        <end position="250"/>
    </location>
</feature>
<feature type="region of interest" description="Disordered" evidence="1">
    <location>
        <begin position="216"/>
        <end position="255"/>
    </location>
</feature>
<proteinExistence type="predicted"/>
<keyword evidence="2" id="KW-0812">Transmembrane</keyword>
<reference evidence="5" key="1">
    <citation type="submission" date="2013-03" db="EMBL/GenBank/DDBJ databases">
        <title>The Genome Sequence of Anopheles epiroticus epiroticus2.</title>
        <authorList>
            <consortium name="The Broad Institute Genomics Platform"/>
            <person name="Neafsey D.E."/>
            <person name="Howell P."/>
            <person name="Walker B."/>
            <person name="Young S.K."/>
            <person name="Zeng Q."/>
            <person name="Gargeya S."/>
            <person name="Fitzgerald M."/>
            <person name="Haas B."/>
            <person name="Abouelleil A."/>
            <person name="Allen A.W."/>
            <person name="Alvarado L."/>
            <person name="Arachchi H.M."/>
            <person name="Berlin A.M."/>
            <person name="Chapman S.B."/>
            <person name="Gainer-Dewar J."/>
            <person name="Goldberg J."/>
            <person name="Griggs A."/>
            <person name="Gujja S."/>
            <person name="Hansen M."/>
            <person name="Howarth C."/>
            <person name="Imamovic A."/>
            <person name="Ireland A."/>
            <person name="Larimer J."/>
            <person name="McCowan C."/>
            <person name="Murphy C."/>
            <person name="Pearson M."/>
            <person name="Poon T.W."/>
            <person name="Priest M."/>
            <person name="Roberts A."/>
            <person name="Saif S."/>
            <person name="Shea T."/>
            <person name="Sisk P."/>
            <person name="Sykes S."/>
            <person name="Wortman J."/>
            <person name="Nusbaum C."/>
            <person name="Birren B."/>
        </authorList>
    </citation>
    <scope>NUCLEOTIDE SEQUENCE [LARGE SCALE GENOMIC DNA]</scope>
    <source>
        <strain evidence="5">Epiroticus2</strain>
    </source>
</reference>
<evidence type="ECO:0000256" key="1">
    <source>
        <dbReference type="SAM" id="MobiDB-lite"/>
    </source>
</evidence>
<organism evidence="4 5">
    <name type="scientific">Anopheles epiroticus</name>
    <dbReference type="NCBI Taxonomy" id="199890"/>
    <lineage>
        <taxon>Eukaryota</taxon>
        <taxon>Metazoa</taxon>
        <taxon>Ecdysozoa</taxon>
        <taxon>Arthropoda</taxon>
        <taxon>Hexapoda</taxon>
        <taxon>Insecta</taxon>
        <taxon>Pterygota</taxon>
        <taxon>Neoptera</taxon>
        <taxon>Endopterygota</taxon>
        <taxon>Diptera</taxon>
        <taxon>Nematocera</taxon>
        <taxon>Culicoidea</taxon>
        <taxon>Culicidae</taxon>
        <taxon>Anophelinae</taxon>
        <taxon>Anopheles</taxon>
    </lineage>
</organism>
<dbReference type="EnsemblMetazoa" id="AEPI001376-RA">
    <property type="protein sequence ID" value="AEPI001376-PA"/>
    <property type="gene ID" value="AEPI001376"/>
</dbReference>
<feature type="chain" id="PRO_5008130774" evidence="3">
    <location>
        <begin position="26"/>
        <end position="421"/>
    </location>
</feature>
<feature type="signal peptide" evidence="3">
    <location>
        <begin position="1"/>
        <end position="25"/>
    </location>
</feature>
<sequence length="421" mass="46863">MEPSSAMHALYLLLVCLLLCRVSRGEWVEIQQLKPSSPAVTSTISTTIKPATINGHVLAHSHLLLSHLSDDRERLGGRWSSSGGGTVSSSSMQWHRPVSDLLDYDGQGKRVSHPVPAWITTTTRQHVYAQHTPVTLVNVSNKVEELNDNESDQEENDEQYPIVQTELLPFGNRYEEESIESVTDTGAPKAIIHAAASPGVEHHFDDFDDYDERLPLAQTEGKPPDSAEEEYVEEEEPYETEEGQGIDEQPEPPKKLHVRPAAPMGLGGFLEFLRRMQASFVQRTAHTIGDKIRTLAGMRDQLLSTIERRISALWRGDPPQTGGKRRVRRGWMEPHADTEAMDFPSAEGALLTISFLTFAVFLIKLVLQVINTIKAKHYTYSTFAAATPVSGGLLVKRTRRHTLDPHELQALLGALDGFRPT</sequence>
<keyword evidence="2" id="KW-1133">Transmembrane helix</keyword>
<evidence type="ECO:0000256" key="2">
    <source>
        <dbReference type="SAM" id="Phobius"/>
    </source>
</evidence>
<dbReference type="AlphaFoldDB" id="A0A182P392"/>
<keyword evidence="2" id="KW-0472">Membrane</keyword>
<protein>
    <submittedName>
        <fullName evidence="4">Uncharacterized protein</fullName>
    </submittedName>
</protein>